<dbReference type="Pfam" id="PF04185">
    <property type="entry name" value="Phosphoesterase"/>
    <property type="match status" value="1"/>
</dbReference>
<keyword evidence="1" id="KW-0378">Hydrolase</keyword>
<dbReference type="InterPro" id="IPR017850">
    <property type="entry name" value="Alkaline_phosphatase_core_sf"/>
</dbReference>
<dbReference type="PANTHER" id="PTHR47197">
    <property type="entry name" value="PROTEIN NIRF"/>
    <property type="match status" value="1"/>
</dbReference>
<keyword evidence="3" id="KW-1185">Reference proteome</keyword>
<dbReference type="RefSeq" id="WP_184196469.1">
    <property type="nucleotide sequence ID" value="NZ_JACHGW010000002.1"/>
</dbReference>
<dbReference type="Gene3D" id="2.130.10.10">
    <property type="entry name" value="YVTN repeat-like/Quinoprotein amine dehydrogenase"/>
    <property type="match status" value="2"/>
</dbReference>
<dbReference type="InterPro" id="IPR007312">
    <property type="entry name" value="Phosphoesterase"/>
</dbReference>
<dbReference type="SUPFAM" id="SSF53649">
    <property type="entry name" value="Alkaline phosphatase-like"/>
    <property type="match status" value="1"/>
</dbReference>
<dbReference type="InterPro" id="IPR011964">
    <property type="entry name" value="YVTN_b-propeller_repeat"/>
</dbReference>
<evidence type="ECO:0000256" key="1">
    <source>
        <dbReference type="ARBA" id="ARBA00022801"/>
    </source>
</evidence>
<accession>A0A7W9W737</accession>
<dbReference type="PANTHER" id="PTHR47197:SF3">
    <property type="entry name" value="DIHYDRO-HEME D1 DEHYDROGENASE"/>
    <property type="match status" value="1"/>
</dbReference>
<dbReference type="InterPro" id="IPR011659">
    <property type="entry name" value="WD40"/>
</dbReference>
<protein>
    <submittedName>
        <fullName evidence="2">YVTN family beta-propeller protein</fullName>
    </submittedName>
</protein>
<organism evidence="2 3">
    <name type="scientific">Armatimonas rosea</name>
    <dbReference type="NCBI Taxonomy" id="685828"/>
    <lineage>
        <taxon>Bacteria</taxon>
        <taxon>Bacillati</taxon>
        <taxon>Armatimonadota</taxon>
        <taxon>Armatimonadia</taxon>
        <taxon>Armatimonadales</taxon>
        <taxon>Armatimonadaceae</taxon>
        <taxon>Armatimonas</taxon>
    </lineage>
</organism>
<dbReference type="GO" id="GO:0016788">
    <property type="term" value="F:hydrolase activity, acting on ester bonds"/>
    <property type="evidence" value="ECO:0007669"/>
    <property type="project" value="InterPro"/>
</dbReference>
<reference evidence="2 3" key="1">
    <citation type="submission" date="2020-08" db="EMBL/GenBank/DDBJ databases">
        <title>Genomic Encyclopedia of Type Strains, Phase IV (KMG-IV): sequencing the most valuable type-strain genomes for metagenomic binning, comparative biology and taxonomic classification.</title>
        <authorList>
            <person name="Goeker M."/>
        </authorList>
    </citation>
    <scope>NUCLEOTIDE SEQUENCE [LARGE SCALE GENOMIC DNA]</scope>
    <source>
        <strain evidence="2 3">DSM 23562</strain>
    </source>
</reference>
<dbReference type="NCBIfam" id="TIGR02276">
    <property type="entry name" value="beta_rpt_yvtn"/>
    <property type="match status" value="1"/>
</dbReference>
<dbReference type="Pfam" id="PF07676">
    <property type="entry name" value="PD40"/>
    <property type="match status" value="1"/>
</dbReference>
<dbReference type="AlphaFoldDB" id="A0A7W9W737"/>
<dbReference type="InterPro" id="IPR015943">
    <property type="entry name" value="WD40/YVTN_repeat-like_dom_sf"/>
</dbReference>
<evidence type="ECO:0000313" key="3">
    <source>
        <dbReference type="Proteomes" id="UP000520814"/>
    </source>
</evidence>
<evidence type="ECO:0000313" key="2">
    <source>
        <dbReference type="EMBL" id="MBB6050821.1"/>
    </source>
</evidence>
<sequence length="913" mass="99655">MPYLPLLSSLPSLARTGGLLSAVLLASAPAPSQNKATPRPYLHAPSVESYATFNPEGRTIMTTGRFLEPVGTHTPVATWPHGLVLSPDRQTAFVASDGVGQLLAGWQSGTPTVTELKARPGNPQEKKRRNNTGAVAFSPDGKQLYWGGGDSSGVQVFEVATGAFLRHLSLNVPVKGKAFRDSYVMDLKLSADGKWLYCADVANFRLATLSTQTGKVVSSIAVGRYPYALAVAGSQVYVANIGQFAYQAIPAPKTKAFDKLGLTRPAFAYPSKEARDGVEFEGRRVPGLGDPKALEAFSVWGVELQNPERPKVIRKVKTGLVVGATSDNGKAIGGSAPNFLEVRGKILYISNDNNDSIETLDLATGKLTRRTKIQPSPLTAKLRGVQPSGLTLSPDGSRLYIAESGINAIGVLDTKSGKVIGHIPTAWYPYRVGVSADGKQLCVICFRGFGNGPSAGANVPKSPYRGLRGVFTTLPTPSNSQLAAQTQSVLANNGMVDSSADRATLASPVLPTQPGKKSEQIKYVVFITKENHSYDAVFDRVPGAKHDPSLVQWGYHQKVSAPGQPTLDDVAVMTNHNALARQFAVSDNFYMMPEGSGVGHRWLVGVEPNNFCQMLYTLGWEPKLATPALGRHASFDSNGSLTPEDYPEAGSMWEHLARFKVPFRNYGEGFEFAGVGEDEDEEPTGAREVVNIPMSKVLFDNTCFDFPIFNMNIPDQYRADWFEKDFTKLFLTGKKKKTMPGFINIAICNDHGDDPKPKKGYPYRASWMADNDLALGRIVEFLSHTPYWKNMAIFVTQDDSGGEPDHVDAQRSVLLAISPWIKRGYVSHRHTTILSMHRTLYQLHGLPPLNLHDALANDFSDCFTTTPDFTPYTHTPVDKRLFDPKKAIDPKDPNYKAARLQPSIRRDALIQAR</sequence>
<dbReference type="SUPFAM" id="SSF82171">
    <property type="entry name" value="DPP6 N-terminal domain-like"/>
    <property type="match status" value="1"/>
</dbReference>
<dbReference type="InterPro" id="IPR051200">
    <property type="entry name" value="Host-pathogen_enzymatic-act"/>
</dbReference>
<dbReference type="Gene3D" id="3.40.720.10">
    <property type="entry name" value="Alkaline Phosphatase, subunit A"/>
    <property type="match status" value="2"/>
</dbReference>
<proteinExistence type="predicted"/>
<gene>
    <name evidence="2" type="ORF">HNQ39_002612</name>
</gene>
<name>A0A7W9W737_ARMRO</name>
<dbReference type="Proteomes" id="UP000520814">
    <property type="component" value="Unassembled WGS sequence"/>
</dbReference>
<dbReference type="EMBL" id="JACHGW010000002">
    <property type="protein sequence ID" value="MBB6050821.1"/>
    <property type="molecule type" value="Genomic_DNA"/>
</dbReference>
<comment type="caution">
    <text evidence="2">The sequence shown here is derived from an EMBL/GenBank/DDBJ whole genome shotgun (WGS) entry which is preliminary data.</text>
</comment>